<protein>
    <recommendedName>
        <fullName evidence="5">HTH araC/xylS-type domain-containing protein</fullName>
    </recommendedName>
</protein>
<dbReference type="SMART" id="SM00342">
    <property type="entry name" value="HTH_ARAC"/>
    <property type="match status" value="1"/>
</dbReference>
<dbReference type="InterPro" id="IPR018060">
    <property type="entry name" value="HTH_AraC"/>
</dbReference>
<organism evidence="6 7">
    <name type="scientific">Aquimarina aggregata</name>
    <dbReference type="NCBI Taxonomy" id="1642818"/>
    <lineage>
        <taxon>Bacteria</taxon>
        <taxon>Pseudomonadati</taxon>
        <taxon>Bacteroidota</taxon>
        <taxon>Flavobacteriia</taxon>
        <taxon>Flavobacteriales</taxon>
        <taxon>Flavobacteriaceae</taxon>
        <taxon>Aquimarina</taxon>
    </lineage>
</organism>
<comment type="caution">
    <text evidence="6">The sequence shown here is derived from an EMBL/GenBank/DDBJ whole genome shotgun (WGS) entry which is preliminary data.</text>
</comment>
<feature type="transmembrane region" description="Helical" evidence="4">
    <location>
        <begin position="6"/>
        <end position="26"/>
    </location>
</feature>
<dbReference type="PROSITE" id="PS01124">
    <property type="entry name" value="HTH_ARAC_FAMILY_2"/>
    <property type="match status" value="1"/>
</dbReference>
<evidence type="ECO:0000256" key="3">
    <source>
        <dbReference type="ARBA" id="ARBA00023163"/>
    </source>
</evidence>
<dbReference type="InterPro" id="IPR009057">
    <property type="entry name" value="Homeodomain-like_sf"/>
</dbReference>
<evidence type="ECO:0000259" key="5">
    <source>
        <dbReference type="PROSITE" id="PS01124"/>
    </source>
</evidence>
<feature type="transmembrane region" description="Helical" evidence="4">
    <location>
        <begin position="124"/>
        <end position="146"/>
    </location>
</feature>
<feature type="transmembrane region" description="Helical" evidence="4">
    <location>
        <begin position="182"/>
        <end position="204"/>
    </location>
</feature>
<feature type="transmembrane region" description="Helical" evidence="4">
    <location>
        <begin position="158"/>
        <end position="176"/>
    </location>
</feature>
<evidence type="ECO:0000313" key="6">
    <source>
        <dbReference type="EMBL" id="KZS38020.1"/>
    </source>
</evidence>
<dbReference type="RefSeq" id="WP_066319770.1">
    <property type="nucleotide sequence ID" value="NZ_LQRT01000060.1"/>
</dbReference>
<dbReference type="Proteomes" id="UP000076715">
    <property type="component" value="Unassembled WGS sequence"/>
</dbReference>
<dbReference type="AlphaFoldDB" id="A0A165SBU6"/>
<dbReference type="SUPFAM" id="SSF46689">
    <property type="entry name" value="Homeodomain-like"/>
    <property type="match status" value="1"/>
</dbReference>
<evidence type="ECO:0000313" key="7">
    <source>
        <dbReference type="Proteomes" id="UP000076715"/>
    </source>
</evidence>
<gene>
    <name evidence="6" type="ORF">AWE51_18415</name>
</gene>
<feature type="transmembrane region" description="Helical" evidence="4">
    <location>
        <begin position="38"/>
        <end position="55"/>
    </location>
</feature>
<dbReference type="GO" id="GO:0043565">
    <property type="term" value="F:sequence-specific DNA binding"/>
    <property type="evidence" value="ECO:0007669"/>
    <property type="project" value="InterPro"/>
</dbReference>
<sequence>MLQQGFILVLSCLGLAQALFLSFYLFTLKKGNRQANKFLAFVLLGLTIRIGKSVFNNYMVLDPWHRNLGISGILMSGPFLWFYGRVLLQKNDHFSKWNYVHLTPFVLFVLFSKLIPNVKNFESYLSYGLVVFHLAIYLILSWVTIFKMVKEANPRLLRWYRAIVIGACLIWCFYLSNFIGFIPFYIGGAILYSILVYGFSYLLLKRHVFALEKYSNSSINRSTSKKILEQIKEAFVDEEIFLNTDISLQKMAEKLEITPRELSQVINENEQKNFSEFVNHYRIKKAKVLLIDPEYSNEKIATVAYDCGFGNVTSFNLAFKAETETTPSKYRTQFRVI</sequence>
<feature type="transmembrane region" description="Helical" evidence="4">
    <location>
        <begin position="67"/>
        <end position="87"/>
    </location>
</feature>
<dbReference type="PANTHER" id="PTHR43280">
    <property type="entry name" value="ARAC-FAMILY TRANSCRIPTIONAL REGULATOR"/>
    <property type="match status" value="1"/>
</dbReference>
<proteinExistence type="predicted"/>
<feature type="domain" description="HTH araC/xylS-type" evidence="5">
    <location>
        <begin position="225"/>
        <end position="333"/>
    </location>
</feature>
<dbReference type="PROSITE" id="PS00041">
    <property type="entry name" value="HTH_ARAC_FAMILY_1"/>
    <property type="match status" value="1"/>
</dbReference>
<keyword evidence="4" id="KW-0812">Transmembrane</keyword>
<keyword evidence="7" id="KW-1185">Reference proteome</keyword>
<accession>A0A165SBU6</accession>
<dbReference type="InterPro" id="IPR018062">
    <property type="entry name" value="HTH_AraC-typ_CS"/>
</dbReference>
<reference evidence="6 7" key="1">
    <citation type="submission" date="2016-01" db="EMBL/GenBank/DDBJ databases">
        <title>The draft genome sequence of Aquimarina sp. RZW4-3-2.</title>
        <authorList>
            <person name="Wang Y."/>
        </authorList>
    </citation>
    <scope>NUCLEOTIDE SEQUENCE [LARGE SCALE GENOMIC DNA]</scope>
    <source>
        <strain evidence="6 7">RZW4-3-2</strain>
    </source>
</reference>
<name>A0A165SBU6_9FLAO</name>
<evidence type="ECO:0000256" key="1">
    <source>
        <dbReference type="ARBA" id="ARBA00023015"/>
    </source>
</evidence>
<dbReference type="STRING" id="1642818.AWE51_18415"/>
<dbReference type="Gene3D" id="1.10.10.60">
    <property type="entry name" value="Homeodomain-like"/>
    <property type="match status" value="2"/>
</dbReference>
<evidence type="ECO:0000256" key="4">
    <source>
        <dbReference type="SAM" id="Phobius"/>
    </source>
</evidence>
<dbReference type="Pfam" id="PF12833">
    <property type="entry name" value="HTH_18"/>
    <property type="match status" value="1"/>
</dbReference>
<keyword evidence="1" id="KW-0805">Transcription regulation</keyword>
<keyword evidence="2" id="KW-0238">DNA-binding</keyword>
<dbReference type="GO" id="GO:0003700">
    <property type="term" value="F:DNA-binding transcription factor activity"/>
    <property type="evidence" value="ECO:0007669"/>
    <property type="project" value="InterPro"/>
</dbReference>
<keyword evidence="4" id="KW-0472">Membrane</keyword>
<keyword evidence="3" id="KW-0804">Transcription</keyword>
<keyword evidence="4" id="KW-1133">Transmembrane helix</keyword>
<dbReference type="OrthoDB" id="6283866at2"/>
<feature type="transmembrane region" description="Helical" evidence="4">
    <location>
        <begin position="99"/>
        <end position="118"/>
    </location>
</feature>
<evidence type="ECO:0000256" key="2">
    <source>
        <dbReference type="ARBA" id="ARBA00023125"/>
    </source>
</evidence>
<dbReference type="EMBL" id="LQRT01000060">
    <property type="protein sequence ID" value="KZS38020.1"/>
    <property type="molecule type" value="Genomic_DNA"/>
</dbReference>
<dbReference type="PANTHER" id="PTHR43280:SF29">
    <property type="entry name" value="ARAC-FAMILY TRANSCRIPTIONAL REGULATOR"/>
    <property type="match status" value="1"/>
</dbReference>